<feature type="region of interest" description="Disordered" evidence="1">
    <location>
        <begin position="20"/>
        <end position="39"/>
    </location>
</feature>
<evidence type="ECO:0000313" key="4">
    <source>
        <dbReference type="Proteomes" id="UP001153954"/>
    </source>
</evidence>
<accession>A0AAU9TRK8</accession>
<gene>
    <name evidence="3" type="ORF">EEDITHA_LOCUS4296</name>
</gene>
<name>A0AAU9TRK8_EUPED</name>
<dbReference type="EMBL" id="CAKOGL010000007">
    <property type="protein sequence ID" value="CAH2088104.1"/>
    <property type="molecule type" value="Genomic_DNA"/>
</dbReference>
<dbReference type="PANTHER" id="PTHR46599:SF6">
    <property type="entry name" value="DUAL SPECIFICITY PHOSPHATASE 26"/>
    <property type="match status" value="1"/>
</dbReference>
<dbReference type="PANTHER" id="PTHR46599">
    <property type="entry name" value="PIGGYBAC TRANSPOSABLE ELEMENT-DERIVED PROTEIN 4"/>
    <property type="match status" value="1"/>
</dbReference>
<evidence type="ECO:0000259" key="2">
    <source>
        <dbReference type="Pfam" id="PF13843"/>
    </source>
</evidence>
<reference evidence="3" key="1">
    <citation type="submission" date="2022-03" db="EMBL/GenBank/DDBJ databases">
        <authorList>
            <person name="Tunstrom K."/>
        </authorList>
    </citation>
    <scope>NUCLEOTIDE SEQUENCE</scope>
</reference>
<organism evidence="3 4">
    <name type="scientific">Euphydryas editha</name>
    <name type="common">Edith's checkerspot</name>
    <dbReference type="NCBI Taxonomy" id="104508"/>
    <lineage>
        <taxon>Eukaryota</taxon>
        <taxon>Metazoa</taxon>
        <taxon>Ecdysozoa</taxon>
        <taxon>Arthropoda</taxon>
        <taxon>Hexapoda</taxon>
        <taxon>Insecta</taxon>
        <taxon>Pterygota</taxon>
        <taxon>Neoptera</taxon>
        <taxon>Endopterygota</taxon>
        <taxon>Lepidoptera</taxon>
        <taxon>Glossata</taxon>
        <taxon>Ditrysia</taxon>
        <taxon>Papilionoidea</taxon>
        <taxon>Nymphalidae</taxon>
        <taxon>Nymphalinae</taxon>
        <taxon>Euphydryas</taxon>
    </lineage>
</organism>
<sequence>MSKLTDSDILRALLDETNEFESQNENFEKKSENDSDHLSIQSDINSEFEAELPCLESDSDDDIPLSELRQNRASYYTGKDGVTKWQKEQYRSNIRSRAENIITHLPGPKTVARNKMSPLQCFKLFITDEMIDEIVNCTNEKICMQTISDPKKLETTKEEMKALFGLLFISGLVRSGRQSTIDLWSTDGTGMDIFRDTMSRNRFGFLLNNLRFDSTATRSERIQPDRLAPIRNIFVLFIKKCQDAYIPHENLTIDEELVAFRGRCSFRQYIPSKPAKYGIKIYSLVDSKTFYTLNMEIYCGKQPENSPFAVSNKPYDLVDRLVQCVSQSSRNVTMDNFFTSYETTEHLQKNHKLTVVGTLRANKTCIPPVFKKNREANSSMFGFQKDITIISYVPRPRKMVYLMSSLHHDKEIDSATGSKQKPAVITFYNHTKSGVDMVDKLSRTYDVSRNSKRWPLTIFFALLNHAGINGMIIHMFNNGIEKNKRNLRGKFIRELGISLVKEHLNTRRQNQKLPKDLRTRISRYFGNISENLSEPPAKKPNTMQRCSKCPRKKDRKTKYSCKKCYTPICMEHADFFCQECGNFDTNDLNLN</sequence>
<dbReference type="Proteomes" id="UP001153954">
    <property type="component" value="Unassembled WGS sequence"/>
</dbReference>
<evidence type="ECO:0000313" key="3">
    <source>
        <dbReference type="EMBL" id="CAH2088104.1"/>
    </source>
</evidence>
<evidence type="ECO:0000256" key="1">
    <source>
        <dbReference type="SAM" id="MobiDB-lite"/>
    </source>
</evidence>
<proteinExistence type="predicted"/>
<protein>
    <recommendedName>
        <fullName evidence="2">PiggyBac transposable element-derived protein domain-containing protein</fullName>
    </recommendedName>
</protein>
<dbReference type="InterPro" id="IPR029526">
    <property type="entry name" value="PGBD"/>
</dbReference>
<feature type="compositionally biased region" description="Basic and acidic residues" evidence="1">
    <location>
        <begin position="26"/>
        <end position="37"/>
    </location>
</feature>
<dbReference type="AlphaFoldDB" id="A0AAU9TRK8"/>
<dbReference type="Pfam" id="PF13843">
    <property type="entry name" value="DDE_Tnp_1_7"/>
    <property type="match status" value="1"/>
</dbReference>
<feature type="domain" description="PiggyBac transposable element-derived protein" evidence="2">
    <location>
        <begin position="117"/>
        <end position="470"/>
    </location>
</feature>
<keyword evidence="4" id="KW-1185">Reference proteome</keyword>
<comment type="caution">
    <text evidence="3">The sequence shown here is derived from an EMBL/GenBank/DDBJ whole genome shotgun (WGS) entry which is preliminary data.</text>
</comment>